<dbReference type="Proteomes" id="UP000256727">
    <property type="component" value="Unassembled WGS sequence"/>
</dbReference>
<dbReference type="PANTHER" id="PTHR43784">
    <property type="entry name" value="GDSL-LIKE LIPASE/ACYLHYDROLASE, PUTATIVE (AFU_ORTHOLOGUE AFUA_2G00820)-RELATED"/>
    <property type="match status" value="1"/>
</dbReference>
<feature type="domain" description="SGNH hydrolase-type esterase" evidence="2">
    <location>
        <begin position="31"/>
        <end position="206"/>
    </location>
</feature>
<evidence type="ECO:0000313" key="4">
    <source>
        <dbReference type="Proteomes" id="UP000256727"/>
    </source>
</evidence>
<name>A0A3D9L8S5_9MICC</name>
<dbReference type="Gene3D" id="3.40.50.1110">
    <property type="entry name" value="SGNH hydrolase"/>
    <property type="match status" value="1"/>
</dbReference>
<dbReference type="RefSeq" id="WP_115930769.1">
    <property type="nucleotide sequence ID" value="NZ_QREH01000001.1"/>
</dbReference>
<dbReference type="PANTHER" id="PTHR43784:SF2">
    <property type="entry name" value="GDSL-LIKE LIPASE_ACYLHYDROLASE, PUTATIVE (AFU_ORTHOLOGUE AFUA_2G00820)-RELATED"/>
    <property type="match status" value="1"/>
</dbReference>
<dbReference type="InterPro" id="IPR053140">
    <property type="entry name" value="GDSL_Rv0518-like"/>
</dbReference>
<dbReference type="EMBL" id="QREH01000001">
    <property type="protein sequence ID" value="REE02502.1"/>
    <property type="molecule type" value="Genomic_DNA"/>
</dbReference>
<dbReference type="Pfam" id="PF13472">
    <property type="entry name" value="Lipase_GDSL_2"/>
    <property type="match status" value="1"/>
</dbReference>
<sequence length="292" mass="32216">MSGSSASSTSSTSLHSDAPLHPIHPWRRYVALGDSFTEGIGDPDPQRPGYHRGWADRVAEELAHRVPDTEHFSYANLAIRGRLIDQIAAEQTTPAFELQPDLITLCAGGNDVIRPGGDPDAIAEKLDDLVGNLAASGATVVLFTGPDIRDTPVMGRIRGKVAIYNENVHTVALRHEAVVADLWALRELTRKEMWAEDRLHFSPIGHHTITTMVLETLNVPHDLVPLEPKPPVPRTWRQARTEDVLWARSHLMPWVLRRLRRQSSGDGLSPKRPLAEPMFGHPMPPGADTSGQ</sequence>
<reference evidence="3 4" key="1">
    <citation type="submission" date="2018-07" db="EMBL/GenBank/DDBJ databases">
        <title>Sequencing the genomes of 1000 actinobacteria strains.</title>
        <authorList>
            <person name="Klenk H.-P."/>
        </authorList>
    </citation>
    <scope>NUCLEOTIDE SEQUENCE [LARGE SCALE GENOMIC DNA]</scope>
    <source>
        <strain evidence="3 4">DSM 14442</strain>
    </source>
</reference>
<dbReference type="SUPFAM" id="SSF52266">
    <property type="entry name" value="SGNH hydrolase"/>
    <property type="match status" value="1"/>
</dbReference>
<protein>
    <submittedName>
        <fullName evidence="3">Lysophospholipase L1-like esterase</fullName>
    </submittedName>
</protein>
<dbReference type="InterPro" id="IPR013830">
    <property type="entry name" value="SGNH_hydro"/>
</dbReference>
<gene>
    <name evidence="3" type="ORF">C8E99_0272</name>
</gene>
<dbReference type="AlphaFoldDB" id="A0A3D9L8S5"/>
<dbReference type="InterPro" id="IPR036514">
    <property type="entry name" value="SGNH_hydro_sf"/>
</dbReference>
<proteinExistence type="predicted"/>
<comment type="caution">
    <text evidence="3">The sequence shown here is derived from an EMBL/GenBank/DDBJ whole genome shotgun (WGS) entry which is preliminary data.</text>
</comment>
<evidence type="ECO:0000259" key="2">
    <source>
        <dbReference type="Pfam" id="PF13472"/>
    </source>
</evidence>
<feature type="region of interest" description="Disordered" evidence="1">
    <location>
        <begin position="262"/>
        <end position="292"/>
    </location>
</feature>
<evidence type="ECO:0000313" key="3">
    <source>
        <dbReference type="EMBL" id="REE02502.1"/>
    </source>
</evidence>
<organism evidence="3 4">
    <name type="scientific">Citricoccus muralis</name>
    <dbReference type="NCBI Taxonomy" id="169134"/>
    <lineage>
        <taxon>Bacteria</taxon>
        <taxon>Bacillati</taxon>
        <taxon>Actinomycetota</taxon>
        <taxon>Actinomycetes</taxon>
        <taxon>Micrococcales</taxon>
        <taxon>Micrococcaceae</taxon>
        <taxon>Citricoccus</taxon>
    </lineage>
</organism>
<dbReference type="CDD" id="cd01832">
    <property type="entry name" value="SGNH_hydrolase_like_1"/>
    <property type="match status" value="1"/>
</dbReference>
<accession>A0A3D9L8S5</accession>
<keyword evidence="4" id="KW-1185">Reference proteome</keyword>
<dbReference type="OrthoDB" id="3465773at2"/>
<evidence type="ECO:0000256" key="1">
    <source>
        <dbReference type="SAM" id="MobiDB-lite"/>
    </source>
</evidence>